<proteinExistence type="inferred from homology"/>
<reference evidence="8 9" key="1">
    <citation type="journal article" date="2011" name="Stand. Genomic Sci.">
        <title>Complete genome sequence of 'Thioalkalivibrio sulfidophilus' HL-EbGr7.</title>
        <authorList>
            <person name="Muyzer G."/>
            <person name="Sorokin D.Y."/>
            <person name="Mavromatis K."/>
            <person name="Lapidus A."/>
            <person name="Clum A."/>
            <person name="Ivanova N."/>
            <person name="Pati A."/>
            <person name="d'Haeseleer P."/>
            <person name="Woyke T."/>
            <person name="Kyrpides N.C."/>
        </authorList>
    </citation>
    <scope>NUCLEOTIDE SEQUENCE [LARGE SCALE GENOMIC DNA]</scope>
    <source>
        <strain evidence="8 9">HL-EbGR7</strain>
    </source>
</reference>
<dbReference type="PANTHER" id="PTHR43133:SF8">
    <property type="entry name" value="RNA POLYMERASE SIGMA FACTOR HI_1459-RELATED"/>
    <property type="match status" value="1"/>
</dbReference>
<keyword evidence="4" id="KW-0238">DNA-binding</keyword>
<evidence type="ECO:0000259" key="7">
    <source>
        <dbReference type="Pfam" id="PF08281"/>
    </source>
</evidence>
<dbReference type="HOGENOM" id="CLU_047691_1_1_6"/>
<feature type="domain" description="RNA polymerase sigma-70 region 2" evidence="6">
    <location>
        <begin position="2"/>
        <end position="62"/>
    </location>
</feature>
<evidence type="ECO:0000256" key="2">
    <source>
        <dbReference type="ARBA" id="ARBA00023015"/>
    </source>
</evidence>
<keyword evidence="5" id="KW-0804">Transcription</keyword>
<dbReference type="Proteomes" id="UP000002383">
    <property type="component" value="Chromosome"/>
</dbReference>
<evidence type="ECO:0000256" key="5">
    <source>
        <dbReference type="ARBA" id="ARBA00023163"/>
    </source>
</evidence>
<accession>B8GS90</accession>
<dbReference type="InterPro" id="IPR007627">
    <property type="entry name" value="RNA_pol_sigma70_r2"/>
</dbReference>
<organism evidence="8 9">
    <name type="scientific">Thioalkalivibrio sulfidiphilus (strain HL-EbGR7)</name>
    <dbReference type="NCBI Taxonomy" id="396588"/>
    <lineage>
        <taxon>Bacteria</taxon>
        <taxon>Pseudomonadati</taxon>
        <taxon>Pseudomonadota</taxon>
        <taxon>Gammaproteobacteria</taxon>
        <taxon>Chromatiales</taxon>
        <taxon>Ectothiorhodospiraceae</taxon>
        <taxon>Thioalkalivibrio</taxon>
    </lineage>
</organism>
<keyword evidence="2" id="KW-0805">Transcription regulation</keyword>
<evidence type="ECO:0000313" key="8">
    <source>
        <dbReference type="EMBL" id="ACL72794.1"/>
    </source>
</evidence>
<evidence type="ECO:0000256" key="1">
    <source>
        <dbReference type="ARBA" id="ARBA00010641"/>
    </source>
</evidence>
<dbReference type="GO" id="GO:0003677">
    <property type="term" value="F:DNA binding"/>
    <property type="evidence" value="ECO:0007669"/>
    <property type="project" value="UniProtKB-KW"/>
</dbReference>
<name>B8GS90_THISH</name>
<dbReference type="KEGG" id="tgr:Tgr7_1712"/>
<feature type="domain" description="RNA polymerase sigma factor 70 region 4 type 2" evidence="7">
    <location>
        <begin position="108"/>
        <end position="160"/>
    </location>
</feature>
<evidence type="ECO:0000256" key="3">
    <source>
        <dbReference type="ARBA" id="ARBA00023082"/>
    </source>
</evidence>
<evidence type="ECO:0000256" key="4">
    <source>
        <dbReference type="ARBA" id="ARBA00023125"/>
    </source>
</evidence>
<dbReference type="AlphaFoldDB" id="B8GS90"/>
<dbReference type="SUPFAM" id="SSF88946">
    <property type="entry name" value="Sigma2 domain of RNA polymerase sigma factors"/>
    <property type="match status" value="1"/>
</dbReference>
<dbReference type="InterPro" id="IPR013325">
    <property type="entry name" value="RNA_pol_sigma_r2"/>
</dbReference>
<evidence type="ECO:0000313" key="9">
    <source>
        <dbReference type="Proteomes" id="UP000002383"/>
    </source>
</evidence>
<dbReference type="eggNOG" id="COG1595">
    <property type="taxonomic scope" value="Bacteria"/>
</dbReference>
<dbReference type="InterPro" id="IPR013249">
    <property type="entry name" value="RNA_pol_sigma70_r4_t2"/>
</dbReference>
<dbReference type="Gene3D" id="1.10.10.10">
    <property type="entry name" value="Winged helix-like DNA-binding domain superfamily/Winged helix DNA-binding domain"/>
    <property type="match status" value="1"/>
</dbReference>
<evidence type="ECO:0000259" key="6">
    <source>
        <dbReference type="Pfam" id="PF04542"/>
    </source>
</evidence>
<keyword evidence="9" id="KW-1185">Reference proteome</keyword>
<dbReference type="GO" id="GO:0016987">
    <property type="term" value="F:sigma factor activity"/>
    <property type="evidence" value="ECO:0007669"/>
    <property type="project" value="UniProtKB-KW"/>
</dbReference>
<keyword evidence="3" id="KW-0731">Sigma factor</keyword>
<dbReference type="GO" id="GO:0006352">
    <property type="term" value="P:DNA-templated transcription initiation"/>
    <property type="evidence" value="ECO:0007669"/>
    <property type="project" value="InterPro"/>
</dbReference>
<dbReference type="InterPro" id="IPR036388">
    <property type="entry name" value="WH-like_DNA-bd_sf"/>
</dbReference>
<dbReference type="Pfam" id="PF04542">
    <property type="entry name" value="Sigma70_r2"/>
    <property type="match status" value="1"/>
</dbReference>
<protein>
    <submittedName>
        <fullName evidence="8">RNA polymerase, sigma-24 subunit, ECF subfamily</fullName>
    </submittedName>
</protein>
<dbReference type="SUPFAM" id="SSF88659">
    <property type="entry name" value="Sigma3 and sigma4 domains of RNA polymerase sigma factors"/>
    <property type="match status" value="1"/>
</dbReference>
<comment type="similarity">
    <text evidence="1">Belongs to the sigma-70 factor family. ECF subfamily.</text>
</comment>
<dbReference type="InterPro" id="IPR013324">
    <property type="entry name" value="RNA_pol_sigma_r3/r4-like"/>
</dbReference>
<dbReference type="Pfam" id="PF08281">
    <property type="entry name" value="Sigma70_r4_2"/>
    <property type="match status" value="1"/>
</dbReference>
<gene>
    <name evidence="8" type="ordered locus">Tgr7_1712</name>
</gene>
<dbReference type="Gene3D" id="1.10.1740.10">
    <property type="match status" value="1"/>
</dbReference>
<dbReference type="EMBL" id="CP001339">
    <property type="protein sequence ID" value="ACL72794.1"/>
    <property type="molecule type" value="Genomic_DNA"/>
</dbReference>
<dbReference type="NCBIfam" id="TIGR02937">
    <property type="entry name" value="sigma70-ECF"/>
    <property type="match status" value="1"/>
</dbReference>
<dbReference type="InterPro" id="IPR039425">
    <property type="entry name" value="RNA_pol_sigma-70-like"/>
</dbReference>
<sequence>MDRLYGTALRLTGNPDDAQDVVAEAVSKAWSKLDDLRDLESMEGWLFRILNNAFVSQWRRRRTRDEVEREAVETSDAGDFSLFQQLHQPFLLWWGTPEQQFLNDVLQEDLQKALDALPDGFRVAIVLVEVQGYTYEEVSALLEIPVGTVRSRLSRGRALLQKALWQQASEAGLVHGRHPSDSGAGDST</sequence>
<dbReference type="STRING" id="396588.Tgr7_1712"/>
<dbReference type="PANTHER" id="PTHR43133">
    <property type="entry name" value="RNA POLYMERASE ECF-TYPE SIGMA FACTO"/>
    <property type="match status" value="1"/>
</dbReference>
<dbReference type="CDD" id="cd06171">
    <property type="entry name" value="Sigma70_r4"/>
    <property type="match status" value="1"/>
</dbReference>
<dbReference type="InterPro" id="IPR014284">
    <property type="entry name" value="RNA_pol_sigma-70_dom"/>
</dbReference>